<evidence type="ECO:0000256" key="4">
    <source>
        <dbReference type="ARBA" id="ARBA00022856"/>
    </source>
</evidence>
<evidence type="ECO:0000256" key="1">
    <source>
        <dbReference type="ARBA" id="ARBA00022448"/>
    </source>
</evidence>
<reference evidence="7 8" key="1">
    <citation type="submission" date="2022-08" db="EMBL/GenBank/DDBJ databases">
        <title>Aerococcaceae sp. nov isolated from spoiled eye mask.</title>
        <authorList>
            <person name="Zhou G."/>
            <person name="Xie X.-B."/>
            <person name="Shi Q.-S."/>
            <person name="Wang Y.-S."/>
            <person name="Wen X."/>
            <person name="Peng H."/>
            <person name="Yang X.-J."/>
            <person name="Tao H.-B."/>
            <person name="Huang X.-M."/>
        </authorList>
    </citation>
    <scope>NUCLEOTIDE SEQUENCE [LARGE SCALE GENOMIC DNA]</scope>
    <source>
        <strain evidence="8">DM20194951</strain>
    </source>
</reference>
<dbReference type="Gene3D" id="3.40.50.300">
    <property type="entry name" value="P-loop containing nucleotide triphosphate hydrolases"/>
    <property type="match status" value="1"/>
</dbReference>
<evidence type="ECO:0000256" key="5">
    <source>
        <dbReference type="ARBA" id="ARBA00022927"/>
    </source>
</evidence>
<dbReference type="InterPro" id="IPR027417">
    <property type="entry name" value="P-loop_NTPase"/>
</dbReference>
<dbReference type="PROSITE" id="PS50893">
    <property type="entry name" value="ABC_TRANSPORTER_2"/>
    <property type="match status" value="1"/>
</dbReference>
<accession>A0ABY5P451</accession>
<organism evidence="7 8">
    <name type="scientific">Fundicoccus culcitae</name>
    <dbReference type="NCBI Taxonomy" id="2969821"/>
    <lineage>
        <taxon>Bacteria</taxon>
        <taxon>Bacillati</taxon>
        <taxon>Bacillota</taxon>
        <taxon>Bacilli</taxon>
        <taxon>Lactobacillales</taxon>
        <taxon>Aerococcaceae</taxon>
        <taxon>Fundicoccus</taxon>
    </lineage>
</organism>
<evidence type="ECO:0000256" key="3">
    <source>
        <dbReference type="ARBA" id="ARBA00022840"/>
    </source>
</evidence>
<gene>
    <name evidence="7" type="ORF">NRE15_11515</name>
</gene>
<dbReference type="SMART" id="SM00382">
    <property type="entry name" value="AAA"/>
    <property type="match status" value="1"/>
</dbReference>
<dbReference type="PANTHER" id="PTHR43776:SF8">
    <property type="entry name" value="ABC TRANSPORTER, ATP-BINDING PROTEIN"/>
    <property type="match status" value="1"/>
</dbReference>
<keyword evidence="5" id="KW-0653">Protein transport</keyword>
<evidence type="ECO:0000313" key="8">
    <source>
        <dbReference type="Proteomes" id="UP001315967"/>
    </source>
</evidence>
<dbReference type="InterPro" id="IPR003593">
    <property type="entry name" value="AAA+_ATPase"/>
</dbReference>
<name>A0ABY5P451_9LACT</name>
<evidence type="ECO:0000259" key="6">
    <source>
        <dbReference type="PROSITE" id="PS50893"/>
    </source>
</evidence>
<dbReference type="CDD" id="cd03257">
    <property type="entry name" value="ABC_NikE_OppD_transporters"/>
    <property type="match status" value="1"/>
</dbReference>
<sequence>MTENILELTNVSKYFELKEGFFNRKTQTVKAVENVSFVIPKRQTFAVVGESGSGKSTLANLIMKFTDVTQGDIRFKGESILTLTDNQLNTYRQQVQMVFQDPSSSLNPSKTLRQIIEEPMIIHKVGDAVSRKKRVEELLEVIRLPKSFIDRYPHTLSGGQKQRVGIARAIALDCDLLILDEPTSALDVSVQATIIQLLEEIQAEFGMTYFFITHDLALVKNFCDEAIVMKSGEIIERGPVKAIFNHPQEDYTKKLIKAIPVISKEEEDFLASIGV</sequence>
<dbReference type="GO" id="GO:0005524">
    <property type="term" value="F:ATP binding"/>
    <property type="evidence" value="ECO:0007669"/>
    <property type="project" value="UniProtKB-KW"/>
</dbReference>
<dbReference type="EMBL" id="CP102453">
    <property type="protein sequence ID" value="UUX33518.1"/>
    <property type="molecule type" value="Genomic_DNA"/>
</dbReference>
<dbReference type="InterPro" id="IPR050319">
    <property type="entry name" value="ABC_transp_ATP-bind"/>
</dbReference>
<keyword evidence="2" id="KW-0547">Nucleotide-binding</keyword>
<protein>
    <submittedName>
        <fullName evidence="7">ATP-binding cassette domain-containing protein</fullName>
    </submittedName>
</protein>
<feature type="domain" description="ABC transporter" evidence="6">
    <location>
        <begin position="6"/>
        <end position="256"/>
    </location>
</feature>
<dbReference type="InterPro" id="IPR017871">
    <property type="entry name" value="ABC_transporter-like_CS"/>
</dbReference>
<keyword evidence="8" id="KW-1185">Reference proteome</keyword>
<keyword evidence="1" id="KW-0813">Transport</keyword>
<dbReference type="SUPFAM" id="SSF52540">
    <property type="entry name" value="P-loop containing nucleoside triphosphate hydrolases"/>
    <property type="match status" value="1"/>
</dbReference>
<dbReference type="Proteomes" id="UP001315967">
    <property type="component" value="Chromosome"/>
</dbReference>
<dbReference type="PROSITE" id="PS00211">
    <property type="entry name" value="ABC_TRANSPORTER_1"/>
    <property type="match status" value="1"/>
</dbReference>
<dbReference type="Pfam" id="PF00005">
    <property type="entry name" value="ABC_tran"/>
    <property type="match status" value="1"/>
</dbReference>
<evidence type="ECO:0000313" key="7">
    <source>
        <dbReference type="EMBL" id="UUX33518.1"/>
    </source>
</evidence>
<dbReference type="PANTHER" id="PTHR43776">
    <property type="entry name" value="TRANSPORT ATP-BINDING PROTEIN"/>
    <property type="match status" value="1"/>
</dbReference>
<dbReference type="InterPro" id="IPR003439">
    <property type="entry name" value="ABC_transporter-like_ATP-bd"/>
</dbReference>
<keyword evidence="4" id="KW-0571">Peptide transport</keyword>
<keyword evidence="3 7" id="KW-0067">ATP-binding</keyword>
<dbReference type="RefSeq" id="WP_313793020.1">
    <property type="nucleotide sequence ID" value="NZ_CP102453.1"/>
</dbReference>
<proteinExistence type="predicted"/>
<evidence type="ECO:0000256" key="2">
    <source>
        <dbReference type="ARBA" id="ARBA00022741"/>
    </source>
</evidence>